<dbReference type="GO" id="GO:0050201">
    <property type="term" value="F:fucokinase activity"/>
    <property type="evidence" value="ECO:0007669"/>
    <property type="project" value="TreeGrafter"/>
</dbReference>
<dbReference type="Gene3D" id="3.30.230.120">
    <property type="match status" value="1"/>
</dbReference>
<keyword evidence="2" id="KW-0547">Nucleotide-binding</keyword>
<evidence type="ECO:0000256" key="5">
    <source>
        <dbReference type="ARBA" id="ARBA00038121"/>
    </source>
</evidence>
<dbReference type="GO" id="GO:0042352">
    <property type="term" value="P:GDP-L-fucose salvage"/>
    <property type="evidence" value="ECO:0007669"/>
    <property type="project" value="TreeGrafter"/>
</dbReference>
<evidence type="ECO:0000259" key="7">
    <source>
        <dbReference type="Pfam" id="PF08544"/>
    </source>
</evidence>
<comment type="similarity">
    <text evidence="5">Belongs to the GHMP kinase family.</text>
</comment>
<dbReference type="AlphaFoldDB" id="A0A1F6ARR6"/>
<evidence type="ECO:0000256" key="1">
    <source>
        <dbReference type="ARBA" id="ARBA00022679"/>
    </source>
</evidence>
<name>A0A1F6ARR6_9BACT</name>
<dbReference type="PANTHER" id="PTHR32463:SF0">
    <property type="entry name" value="L-FUCOSE KINASE"/>
    <property type="match status" value="1"/>
</dbReference>
<accession>A0A1F6ARR6</accession>
<dbReference type="GO" id="GO:0005524">
    <property type="term" value="F:ATP binding"/>
    <property type="evidence" value="ECO:0007669"/>
    <property type="project" value="UniProtKB-KW"/>
</dbReference>
<dbReference type="InterPro" id="IPR014606">
    <property type="entry name" value="Heptose_7-P_kinase"/>
</dbReference>
<evidence type="ECO:0000259" key="6">
    <source>
        <dbReference type="Pfam" id="PF00288"/>
    </source>
</evidence>
<dbReference type="Pfam" id="PF00288">
    <property type="entry name" value="GHMP_kinases_N"/>
    <property type="match status" value="1"/>
</dbReference>
<reference evidence="8 9" key="1">
    <citation type="journal article" date="2016" name="Nat. Commun.">
        <title>Thousands of microbial genomes shed light on interconnected biogeochemical processes in an aquifer system.</title>
        <authorList>
            <person name="Anantharaman K."/>
            <person name="Brown C.T."/>
            <person name="Hug L.A."/>
            <person name="Sharon I."/>
            <person name="Castelle C.J."/>
            <person name="Probst A.J."/>
            <person name="Thomas B.C."/>
            <person name="Singh A."/>
            <person name="Wilkins M.J."/>
            <person name="Karaoz U."/>
            <person name="Brodie E.L."/>
            <person name="Williams K.H."/>
            <person name="Hubbard S.S."/>
            <person name="Banfield J.F."/>
        </authorList>
    </citation>
    <scope>NUCLEOTIDE SEQUENCE [LARGE SCALE GENOMIC DNA]</scope>
</reference>
<organism evidence="8 9">
    <name type="scientific">Candidatus Gottesmanbacteria bacterium RIFCSPLOWO2_01_FULL_39_12b</name>
    <dbReference type="NCBI Taxonomy" id="1798388"/>
    <lineage>
        <taxon>Bacteria</taxon>
        <taxon>Candidatus Gottesmaniibacteriota</taxon>
    </lineage>
</organism>
<evidence type="ECO:0000256" key="4">
    <source>
        <dbReference type="ARBA" id="ARBA00022840"/>
    </source>
</evidence>
<dbReference type="InterPro" id="IPR052203">
    <property type="entry name" value="GHMP_Kinase-Related"/>
</dbReference>
<keyword evidence="3" id="KW-0418">Kinase</keyword>
<dbReference type="InterPro" id="IPR036554">
    <property type="entry name" value="GHMP_kinase_C_sf"/>
</dbReference>
<feature type="domain" description="GHMP kinase C-terminal" evidence="7">
    <location>
        <begin position="212"/>
        <end position="286"/>
    </location>
</feature>
<evidence type="ECO:0008006" key="10">
    <source>
        <dbReference type="Google" id="ProtNLM"/>
    </source>
</evidence>
<gene>
    <name evidence="8" type="ORF">A2960_03240</name>
</gene>
<dbReference type="PANTHER" id="PTHR32463">
    <property type="entry name" value="L-FUCOSE KINASE"/>
    <property type="match status" value="1"/>
</dbReference>
<evidence type="ECO:0000256" key="2">
    <source>
        <dbReference type="ARBA" id="ARBA00022741"/>
    </source>
</evidence>
<evidence type="ECO:0000313" key="9">
    <source>
        <dbReference type="Proteomes" id="UP000176609"/>
    </source>
</evidence>
<keyword evidence="1" id="KW-0808">Transferase</keyword>
<protein>
    <recommendedName>
        <fullName evidence="10">GHMP kinase N-terminal domain-containing protein</fullName>
    </recommendedName>
</protein>
<dbReference type="Pfam" id="PF08544">
    <property type="entry name" value="GHMP_kinases_C"/>
    <property type="match status" value="1"/>
</dbReference>
<dbReference type="PRINTS" id="PR00960">
    <property type="entry name" value="LMBPPROTEIN"/>
</dbReference>
<feature type="domain" description="GHMP kinase N-terminal" evidence="6">
    <location>
        <begin position="61"/>
        <end position="140"/>
    </location>
</feature>
<dbReference type="InterPro" id="IPR020568">
    <property type="entry name" value="Ribosomal_Su5_D2-typ_SF"/>
</dbReference>
<dbReference type="InterPro" id="IPR006204">
    <property type="entry name" value="GHMP_kinase_N_dom"/>
</dbReference>
<dbReference type="Proteomes" id="UP000176609">
    <property type="component" value="Unassembled WGS sequence"/>
</dbReference>
<evidence type="ECO:0000313" key="8">
    <source>
        <dbReference type="EMBL" id="OGG27212.1"/>
    </source>
</evidence>
<dbReference type="SUPFAM" id="SSF55060">
    <property type="entry name" value="GHMP Kinase, C-terminal domain"/>
    <property type="match status" value="1"/>
</dbReference>
<comment type="caution">
    <text evidence="8">The sequence shown here is derived from an EMBL/GenBank/DDBJ whole genome shotgun (WGS) entry which is preliminary data.</text>
</comment>
<dbReference type="SUPFAM" id="SSF54211">
    <property type="entry name" value="Ribosomal protein S5 domain 2-like"/>
    <property type="match status" value="1"/>
</dbReference>
<sequence length="306" mass="34538">MVITKTPHRITLGGGGTDITWYSQKRGGAWISAAIDQYVYLKVKPLPNKNITDVSNQIIRECLKLTKTTHGVEIISTSDIPGKSGLGGSGAFTVGLLHALYKHQGINKSKENLAKEAYFIERIKLQKPIGPQDQYITALGSLRYFEMDKKGNVQHEPLELMATTIFRLKNNLLFFSTGVQRDASLVLSDVKKSAETQALDKIKEIGKMAKTYLLKNKLNDFGKTFHEHWLIKRKLSDKVTNSYFDEIYDEAMRSGALGGKIMGAGGGGWFVFYIDKNKSRLRNKMRKMRLKEHKFGFDWEGTRLAI</sequence>
<dbReference type="EMBL" id="MFJR01000006">
    <property type="protein sequence ID" value="OGG27212.1"/>
    <property type="molecule type" value="Genomic_DNA"/>
</dbReference>
<dbReference type="InterPro" id="IPR013750">
    <property type="entry name" value="GHMP_kinase_C_dom"/>
</dbReference>
<dbReference type="InterPro" id="IPR001174">
    <property type="entry name" value="HddA/FKP"/>
</dbReference>
<keyword evidence="4" id="KW-0067">ATP-binding</keyword>
<evidence type="ECO:0000256" key="3">
    <source>
        <dbReference type="ARBA" id="ARBA00022777"/>
    </source>
</evidence>
<dbReference type="PIRSF" id="PIRSF036406">
    <property type="entry name" value="Hept_kin"/>
    <property type="match status" value="1"/>
</dbReference>
<proteinExistence type="inferred from homology"/>